<feature type="region of interest" description="Disordered" evidence="6">
    <location>
        <begin position="91"/>
        <end position="110"/>
    </location>
</feature>
<dbReference type="STRING" id="1051890.A0A3N4M2X8"/>
<sequence>MSRHQAIRNLDLNEELADYEYEYNEYSDEGEQMSQEDKVQMAAALAQVKATIGEVPGCSNKAIEDILWDYYYDVPKTIHYILDTYRPATPQHTVKEKKKKQSKAKGQLQANSQKKGLGWTGYQGQFSELIVPGSSLKLNALRWDRVPVGFWDDAPWGAISSDRRANIVIEPIHPRGGLLGGSGVGKTSKLAALAKARKAAAEKKQQESSAGNVGKEEKGAVGLLSKLAEKKGPVSPTTLNSPVAAVSPVQALDDAISTLPAATEVSAIEPTATASPALPPTVKKVAEQIRLACDLPTAADYTNTKPGEKIEVEEAVQPFVVTPRASPSSFAVSMFGERIVKPYAEKITNATLFYYSATVNAPPAASSNAFAEPSPDDKVLAAQSQVKGSVTIFLGFFSRPNMF</sequence>
<dbReference type="InterPro" id="IPR015033">
    <property type="entry name" value="HBS1-like_N"/>
</dbReference>
<name>A0A3N4M2X8_9PEZI</name>
<dbReference type="AlphaFoldDB" id="A0A3N4M2X8"/>
<proteinExistence type="predicted"/>
<keyword evidence="2" id="KW-0963">Cytoplasm</keyword>
<organism evidence="8 9">
    <name type="scientific">Terfezia boudieri ATCC MYA-4762</name>
    <dbReference type="NCBI Taxonomy" id="1051890"/>
    <lineage>
        <taxon>Eukaryota</taxon>
        <taxon>Fungi</taxon>
        <taxon>Dikarya</taxon>
        <taxon>Ascomycota</taxon>
        <taxon>Pezizomycotina</taxon>
        <taxon>Pezizomycetes</taxon>
        <taxon>Pezizales</taxon>
        <taxon>Pezizaceae</taxon>
        <taxon>Terfezia</taxon>
    </lineage>
</organism>
<accession>A0A3N4M2X8</accession>
<feature type="domain" description="HBS1-like protein N-terminal" evidence="7">
    <location>
        <begin position="18"/>
        <end position="90"/>
    </location>
</feature>
<dbReference type="GO" id="GO:0005737">
    <property type="term" value="C:cytoplasm"/>
    <property type="evidence" value="ECO:0007669"/>
    <property type="project" value="UniProtKB-SubCell"/>
</dbReference>
<dbReference type="InParanoid" id="A0A3N4M2X8"/>
<gene>
    <name evidence="8" type="ORF">L211DRAFT_799898</name>
</gene>
<keyword evidence="9" id="KW-1185">Reference proteome</keyword>
<evidence type="ECO:0000313" key="9">
    <source>
        <dbReference type="Proteomes" id="UP000267821"/>
    </source>
</evidence>
<keyword evidence="5" id="KW-0175">Coiled coil</keyword>
<reference evidence="8 9" key="1">
    <citation type="journal article" date="2018" name="Nat. Ecol. Evol.">
        <title>Pezizomycetes genomes reveal the molecular basis of ectomycorrhizal truffle lifestyle.</title>
        <authorList>
            <person name="Murat C."/>
            <person name="Payen T."/>
            <person name="Noel B."/>
            <person name="Kuo A."/>
            <person name="Morin E."/>
            <person name="Chen J."/>
            <person name="Kohler A."/>
            <person name="Krizsan K."/>
            <person name="Balestrini R."/>
            <person name="Da Silva C."/>
            <person name="Montanini B."/>
            <person name="Hainaut M."/>
            <person name="Levati E."/>
            <person name="Barry K.W."/>
            <person name="Belfiori B."/>
            <person name="Cichocki N."/>
            <person name="Clum A."/>
            <person name="Dockter R.B."/>
            <person name="Fauchery L."/>
            <person name="Guy J."/>
            <person name="Iotti M."/>
            <person name="Le Tacon F."/>
            <person name="Lindquist E.A."/>
            <person name="Lipzen A."/>
            <person name="Malagnac F."/>
            <person name="Mello A."/>
            <person name="Molinier V."/>
            <person name="Miyauchi S."/>
            <person name="Poulain J."/>
            <person name="Riccioni C."/>
            <person name="Rubini A."/>
            <person name="Sitrit Y."/>
            <person name="Splivallo R."/>
            <person name="Traeger S."/>
            <person name="Wang M."/>
            <person name="Zifcakova L."/>
            <person name="Wipf D."/>
            <person name="Zambonelli A."/>
            <person name="Paolocci F."/>
            <person name="Nowrousian M."/>
            <person name="Ottonello S."/>
            <person name="Baldrian P."/>
            <person name="Spatafora J.W."/>
            <person name="Henrissat B."/>
            <person name="Nagy L.G."/>
            <person name="Aury J.M."/>
            <person name="Wincker P."/>
            <person name="Grigoriev I.V."/>
            <person name="Bonfante P."/>
            <person name="Martin F.M."/>
        </authorList>
    </citation>
    <scope>NUCLEOTIDE SEQUENCE [LARGE SCALE GENOMIC DNA]</scope>
    <source>
        <strain evidence="8 9">ATCC MYA-4762</strain>
    </source>
</reference>
<keyword evidence="3" id="KW-0378">Hydrolase</keyword>
<evidence type="ECO:0000256" key="1">
    <source>
        <dbReference type="ARBA" id="ARBA00004496"/>
    </source>
</evidence>
<comment type="subcellular location">
    <subcellularLocation>
        <location evidence="1">Cytoplasm</location>
    </subcellularLocation>
</comment>
<dbReference type="GO" id="GO:0016787">
    <property type="term" value="F:hydrolase activity"/>
    <property type="evidence" value="ECO:0007669"/>
    <property type="project" value="UniProtKB-KW"/>
</dbReference>
<evidence type="ECO:0000256" key="5">
    <source>
        <dbReference type="SAM" id="Coils"/>
    </source>
</evidence>
<dbReference type="Proteomes" id="UP000267821">
    <property type="component" value="Unassembled WGS sequence"/>
</dbReference>
<keyword evidence="4" id="KW-0648">Protein biosynthesis</keyword>
<evidence type="ECO:0000256" key="6">
    <source>
        <dbReference type="SAM" id="MobiDB-lite"/>
    </source>
</evidence>
<evidence type="ECO:0000256" key="4">
    <source>
        <dbReference type="ARBA" id="ARBA00022917"/>
    </source>
</evidence>
<dbReference type="EMBL" id="ML121527">
    <property type="protein sequence ID" value="RPB29514.1"/>
    <property type="molecule type" value="Genomic_DNA"/>
</dbReference>
<protein>
    <recommendedName>
        <fullName evidence="7">HBS1-like protein N-terminal domain-containing protein</fullName>
    </recommendedName>
</protein>
<evidence type="ECO:0000256" key="2">
    <source>
        <dbReference type="ARBA" id="ARBA00022490"/>
    </source>
</evidence>
<evidence type="ECO:0000256" key="3">
    <source>
        <dbReference type="ARBA" id="ARBA00022801"/>
    </source>
</evidence>
<evidence type="ECO:0000313" key="8">
    <source>
        <dbReference type="EMBL" id="RPB29514.1"/>
    </source>
</evidence>
<dbReference type="Pfam" id="PF08938">
    <property type="entry name" value="HBS1_N"/>
    <property type="match status" value="1"/>
</dbReference>
<dbReference type="OrthoDB" id="342024at2759"/>
<evidence type="ECO:0000259" key="7">
    <source>
        <dbReference type="Pfam" id="PF08938"/>
    </source>
</evidence>
<feature type="coiled-coil region" evidence="5">
    <location>
        <begin position="9"/>
        <end position="36"/>
    </location>
</feature>
<dbReference type="GO" id="GO:0006412">
    <property type="term" value="P:translation"/>
    <property type="evidence" value="ECO:0007669"/>
    <property type="project" value="UniProtKB-KW"/>
</dbReference>